<dbReference type="Gene3D" id="6.10.10.10">
    <property type="entry name" value="Flagellar export chaperone, C-terminal domain"/>
    <property type="match status" value="1"/>
</dbReference>
<comment type="function">
    <text evidence="4">Flagellin is the subunit protein which polymerizes to form the filaments of bacterial flagella.</text>
</comment>
<reference evidence="7 8" key="1">
    <citation type="submission" date="2017-04" db="EMBL/GenBank/DDBJ databases">
        <authorList>
            <person name="Afonso C.L."/>
            <person name="Miller P.J."/>
            <person name="Scott M.A."/>
            <person name="Spackman E."/>
            <person name="Goraichik I."/>
            <person name="Dimitrov K.M."/>
            <person name="Suarez D.L."/>
            <person name="Swayne D.E."/>
        </authorList>
    </citation>
    <scope>NUCLEOTIDE SEQUENCE [LARGE SCALE GENOMIC DNA]</scope>
    <source>
        <strain evidence="7 8">ToBE</strain>
    </source>
</reference>
<dbReference type="InterPro" id="IPR042187">
    <property type="entry name" value="Flagellin_C_sub2"/>
</dbReference>
<dbReference type="Gene3D" id="1.20.1330.10">
    <property type="entry name" value="f41 fragment of flagellin, N-terminal domain"/>
    <property type="match status" value="1"/>
</dbReference>
<evidence type="ECO:0000313" key="8">
    <source>
        <dbReference type="Proteomes" id="UP000192569"/>
    </source>
</evidence>
<dbReference type="Proteomes" id="UP000192569">
    <property type="component" value="Chromosome I"/>
</dbReference>
<sequence>MSLRINTNIEAINAHRNLYQTSVQLQKAMERLSSGLRINRAADDAAGLAISERMRAQASGLDQAVRNCNDGIALVQTAEGALNEVNAMLNRMRDLAVQASNSTLTDNDRLDLQYELNQLLQEIDRIANTTEYNTMVLLAGSYATVPITIQAGSDKGQQVATTIGAVTTGAMGLSNLSITSISLANLAIGTIDAAIDYVTRIRAWLGAFQNRLEHTIANLQVAYENIKASESRIRDADIAMETVNYTRLQILQQAGTAVLAQANLAPQAVLQLLR</sequence>
<dbReference type="GO" id="GO:0009288">
    <property type="term" value="C:bacterial-type flagellum"/>
    <property type="evidence" value="ECO:0007669"/>
    <property type="project" value="UniProtKB-SubCell"/>
</dbReference>
<keyword evidence="7" id="KW-0966">Cell projection</keyword>
<dbReference type="GO" id="GO:0005198">
    <property type="term" value="F:structural molecule activity"/>
    <property type="evidence" value="ECO:0007669"/>
    <property type="project" value="UniProtKB-UniRule"/>
</dbReference>
<evidence type="ECO:0000259" key="6">
    <source>
        <dbReference type="Pfam" id="PF00700"/>
    </source>
</evidence>
<keyword evidence="3 4" id="KW-0975">Bacterial flagellum</keyword>
<keyword evidence="7" id="KW-0969">Cilium</keyword>
<dbReference type="InterPro" id="IPR001492">
    <property type="entry name" value="Flagellin"/>
</dbReference>
<dbReference type="InterPro" id="IPR046358">
    <property type="entry name" value="Flagellin_C"/>
</dbReference>
<evidence type="ECO:0000256" key="3">
    <source>
        <dbReference type="ARBA" id="ARBA00023143"/>
    </source>
</evidence>
<evidence type="ECO:0000256" key="2">
    <source>
        <dbReference type="ARBA" id="ARBA00020110"/>
    </source>
</evidence>
<evidence type="ECO:0000256" key="4">
    <source>
        <dbReference type="RuleBase" id="RU362073"/>
    </source>
</evidence>
<keyword evidence="8" id="KW-1185">Reference proteome</keyword>
<comment type="similarity">
    <text evidence="1 4">Belongs to the bacterial flagellin family.</text>
</comment>
<dbReference type="PANTHER" id="PTHR42792">
    <property type="entry name" value="FLAGELLIN"/>
    <property type="match status" value="1"/>
</dbReference>
<organism evidence="7 8">
    <name type="scientific">Thermanaeromonas toyohensis ToBE</name>
    <dbReference type="NCBI Taxonomy" id="698762"/>
    <lineage>
        <taxon>Bacteria</taxon>
        <taxon>Bacillati</taxon>
        <taxon>Bacillota</taxon>
        <taxon>Clostridia</taxon>
        <taxon>Neomoorellales</taxon>
        <taxon>Neomoorellaceae</taxon>
        <taxon>Thermanaeromonas</taxon>
    </lineage>
</organism>
<proteinExistence type="inferred from homology"/>
<dbReference type="PRINTS" id="PR00207">
    <property type="entry name" value="FLAGELLIN"/>
</dbReference>
<protein>
    <recommendedName>
        <fullName evidence="2 4">Flagellin</fullName>
    </recommendedName>
</protein>
<feature type="domain" description="Flagellin C-terminal" evidence="6">
    <location>
        <begin position="189"/>
        <end position="273"/>
    </location>
</feature>
<evidence type="ECO:0000256" key="1">
    <source>
        <dbReference type="ARBA" id="ARBA00005709"/>
    </source>
</evidence>
<keyword evidence="7" id="KW-0282">Flagellum</keyword>
<name>A0A1W1VTQ2_9FIRM</name>
<accession>A0A1W1VTQ2</accession>
<keyword evidence="4" id="KW-0964">Secreted</keyword>
<dbReference type="InterPro" id="IPR001029">
    <property type="entry name" value="Flagellin_N"/>
</dbReference>
<dbReference type="GO" id="GO:0005576">
    <property type="term" value="C:extracellular region"/>
    <property type="evidence" value="ECO:0007669"/>
    <property type="project" value="UniProtKB-SubCell"/>
</dbReference>
<dbReference type="Pfam" id="PF00700">
    <property type="entry name" value="Flagellin_C"/>
    <property type="match status" value="1"/>
</dbReference>
<dbReference type="PANTHER" id="PTHR42792:SF2">
    <property type="entry name" value="FLAGELLIN"/>
    <property type="match status" value="1"/>
</dbReference>
<evidence type="ECO:0000259" key="5">
    <source>
        <dbReference type="Pfam" id="PF00669"/>
    </source>
</evidence>
<evidence type="ECO:0000313" key="7">
    <source>
        <dbReference type="EMBL" id="SMB96653.1"/>
    </source>
</evidence>
<gene>
    <name evidence="7" type="ORF">SAMN00808754_1573</name>
</gene>
<comment type="subcellular location">
    <subcellularLocation>
        <location evidence="4">Secreted</location>
    </subcellularLocation>
    <subcellularLocation>
        <location evidence="4">Bacterial flagellum</location>
    </subcellularLocation>
</comment>
<dbReference type="EMBL" id="LT838272">
    <property type="protein sequence ID" value="SMB96653.1"/>
    <property type="molecule type" value="Genomic_DNA"/>
</dbReference>
<dbReference type="SUPFAM" id="SSF64518">
    <property type="entry name" value="Phase 1 flagellin"/>
    <property type="match status" value="1"/>
</dbReference>
<dbReference type="AlphaFoldDB" id="A0A1W1VTQ2"/>
<dbReference type="Pfam" id="PF00669">
    <property type="entry name" value="Flagellin_N"/>
    <property type="match status" value="1"/>
</dbReference>
<dbReference type="STRING" id="698762.SAMN00808754_1573"/>
<feature type="domain" description="Flagellin N-terminal" evidence="5">
    <location>
        <begin position="5"/>
        <end position="142"/>
    </location>
</feature>